<dbReference type="GeneID" id="108701675"/>
<name>A0A8J0TWH7_XENLA</name>
<dbReference type="AlphaFoldDB" id="A0A8J0TWH7"/>
<dbReference type="CTD" id="108701675"/>
<reference evidence="2" key="1">
    <citation type="submission" date="2025-08" db="UniProtKB">
        <authorList>
            <consortium name="RefSeq"/>
        </authorList>
    </citation>
    <scope>IDENTIFICATION</scope>
    <source>
        <strain evidence="2">J_2021</strain>
        <tissue evidence="2">Erythrocytes</tissue>
    </source>
</reference>
<evidence type="ECO:0000313" key="1">
    <source>
        <dbReference type="Proteomes" id="UP000186698"/>
    </source>
</evidence>
<dbReference type="Proteomes" id="UP000186698">
    <property type="component" value="Chromosome 9_10L"/>
</dbReference>
<protein>
    <submittedName>
        <fullName evidence="2">Uncharacterized protein gng13.L isoform X1</fullName>
    </submittedName>
</protein>
<organism evidence="1 2">
    <name type="scientific">Xenopus laevis</name>
    <name type="common">African clawed frog</name>
    <dbReference type="NCBI Taxonomy" id="8355"/>
    <lineage>
        <taxon>Eukaryota</taxon>
        <taxon>Metazoa</taxon>
        <taxon>Chordata</taxon>
        <taxon>Craniata</taxon>
        <taxon>Vertebrata</taxon>
        <taxon>Euteleostomi</taxon>
        <taxon>Amphibia</taxon>
        <taxon>Batrachia</taxon>
        <taxon>Anura</taxon>
        <taxon>Pipoidea</taxon>
        <taxon>Pipidae</taxon>
        <taxon>Xenopodinae</taxon>
        <taxon>Xenopus</taxon>
        <taxon>Xenopus</taxon>
    </lineage>
</organism>
<evidence type="ECO:0000313" key="2">
    <source>
        <dbReference type="RefSeq" id="XP_018092099.1"/>
    </source>
</evidence>
<dbReference type="AGR" id="Xenbase:XB-GENE-17341789"/>
<evidence type="ECO:0000313" key="3">
    <source>
        <dbReference type="Xenbase" id="XB-GENE-17341789"/>
    </source>
</evidence>
<dbReference type="KEGG" id="xla:108701675"/>
<sequence>MQLDWPGINRLHCGFQAHLTGFVLLKSHLDFLLGCRTHLPPSLRIVSETLILLQASHYESFLSLPAASSCQVQLKVLPPFFSRAESAISYFLSLNKI</sequence>
<gene>
    <name evidence="2 3" type="primary">gng13.L</name>
</gene>
<dbReference type="RefSeq" id="XP_018092099.1">
    <property type="nucleotide sequence ID" value="XM_018236610.2"/>
</dbReference>
<accession>A0A8J0TWH7</accession>
<keyword evidence="1" id="KW-1185">Reference proteome</keyword>
<dbReference type="Xenbase" id="XB-GENE-17341789">
    <property type="gene designation" value="gng13.L"/>
</dbReference>
<proteinExistence type="predicted"/>